<feature type="compositionally biased region" description="Basic and acidic residues" evidence="1">
    <location>
        <begin position="22"/>
        <end position="36"/>
    </location>
</feature>
<accession>A0A645HW47</accession>
<gene>
    <name evidence="2" type="ORF">SDC9_190649</name>
</gene>
<comment type="caution">
    <text evidence="2">The sequence shown here is derived from an EMBL/GenBank/DDBJ whole genome shotgun (WGS) entry which is preliminary data.</text>
</comment>
<feature type="region of interest" description="Disordered" evidence="1">
    <location>
        <begin position="1"/>
        <end position="36"/>
    </location>
</feature>
<name>A0A645HW47_9ZZZZ</name>
<proteinExistence type="predicted"/>
<dbReference type="EMBL" id="VSSQ01101275">
    <property type="protein sequence ID" value="MPN43090.1"/>
    <property type="molecule type" value="Genomic_DNA"/>
</dbReference>
<sequence length="96" mass="10624">MIGAATSKAVDSIANRGRTAAKRAEQARSEQVKQKVDRRLGQITRLEDFTEAEIAARRKLATYKTNHPEYRRKESAVVKITAELMAAYMKGGAASE</sequence>
<evidence type="ECO:0000256" key="1">
    <source>
        <dbReference type="SAM" id="MobiDB-lite"/>
    </source>
</evidence>
<organism evidence="2">
    <name type="scientific">bioreactor metagenome</name>
    <dbReference type="NCBI Taxonomy" id="1076179"/>
    <lineage>
        <taxon>unclassified sequences</taxon>
        <taxon>metagenomes</taxon>
        <taxon>ecological metagenomes</taxon>
    </lineage>
</organism>
<evidence type="ECO:0000313" key="2">
    <source>
        <dbReference type="EMBL" id="MPN43090.1"/>
    </source>
</evidence>
<dbReference type="AlphaFoldDB" id="A0A645HW47"/>
<protein>
    <submittedName>
        <fullName evidence="2">Uncharacterized protein</fullName>
    </submittedName>
</protein>
<reference evidence="2" key="1">
    <citation type="submission" date="2019-08" db="EMBL/GenBank/DDBJ databases">
        <authorList>
            <person name="Kucharzyk K."/>
            <person name="Murdoch R.W."/>
            <person name="Higgins S."/>
            <person name="Loffler F."/>
        </authorList>
    </citation>
    <scope>NUCLEOTIDE SEQUENCE</scope>
</reference>